<reference evidence="19" key="1">
    <citation type="journal article" date="2021" name="Evol. Appl.">
        <title>The genome of the Pyrenean desman and the effects of bottlenecks and inbreeding on the genomic landscape of an endangered species.</title>
        <authorList>
            <person name="Escoda L."/>
            <person name="Castresana J."/>
        </authorList>
    </citation>
    <scope>NUCLEOTIDE SEQUENCE</scope>
    <source>
        <strain evidence="19">IBE-C5619</strain>
    </source>
</reference>
<keyword evidence="5" id="KW-0256">Endoplasmic reticulum</keyword>
<dbReference type="OrthoDB" id="3548878at2759"/>
<comment type="subunit">
    <text evidence="12">Interacts with MIA3. Interacts with the COPII coat subunits SEC23A, SEC23B and maybe SEC24C. Interacts with PREB; recruits PREB to endoplasmic reticulum exit sites. Interacts with APOB.</text>
</comment>
<evidence type="ECO:0000256" key="7">
    <source>
        <dbReference type="ARBA" id="ARBA00023054"/>
    </source>
</evidence>
<evidence type="ECO:0000313" key="20">
    <source>
        <dbReference type="Proteomes" id="UP000700334"/>
    </source>
</evidence>
<accession>A0A8J6DNW3</accession>
<evidence type="ECO:0000256" key="13">
    <source>
        <dbReference type="ARBA" id="ARBA00072324"/>
    </source>
</evidence>
<feature type="non-terminal residue" evidence="19">
    <location>
        <position position="601"/>
    </location>
</feature>
<dbReference type="PANTHER" id="PTHR23158">
    <property type="entry name" value="MELANOMA INHIBITORY ACTIVITY-RELATED"/>
    <property type="match status" value="1"/>
</dbReference>
<evidence type="ECO:0000256" key="15">
    <source>
        <dbReference type="PROSITE-ProRule" id="PRU00192"/>
    </source>
</evidence>
<evidence type="ECO:0000256" key="12">
    <source>
        <dbReference type="ARBA" id="ARBA00063217"/>
    </source>
</evidence>
<feature type="chain" id="PRO_5035306427" description="Melanoma inhibitory activity protein 2" evidence="17">
    <location>
        <begin position="19"/>
        <end position="601"/>
    </location>
</feature>
<feature type="domain" description="SH3" evidence="18">
    <location>
        <begin position="35"/>
        <end position="97"/>
    </location>
</feature>
<evidence type="ECO:0000256" key="1">
    <source>
        <dbReference type="ARBA" id="ARBA00004389"/>
    </source>
</evidence>
<dbReference type="GO" id="GO:0005789">
    <property type="term" value="C:endoplasmic reticulum membrane"/>
    <property type="evidence" value="ECO:0007669"/>
    <property type="project" value="UniProtKB-SubCell"/>
</dbReference>
<organism evidence="19 20">
    <name type="scientific">Galemys pyrenaicus</name>
    <name type="common">Iberian desman</name>
    <name type="synonym">Pyrenean desman</name>
    <dbReference type="NCBI Taxonomy" id="202257"/>
    <lineage>
        <taxon>Eukaryota</taxon>
        <taxon>Metazoa</taxon>
        <taxon>Chordata</taxon>
        <taxon>Craniata</taxon>
        <taxon>Vertebrata</taxon>
        <taxon>Euteleostomi</taxon>
        <taxon>Mammalia</taxon>
        <taxon>Eutheria</taxon>
        <taxon>Laurasiatheria</taxon>
        <taxon>Eulipotyphla</taxon>
        <taxon>Talpidae</taxon>
        <taxon>Galemys</taxon>
    </lineage>
</organism>
<keyword evidence="7" id="KW-0175">Coiled coil</keyword>
<evidence type="ECO:0000256" key="11">
    <source>
        <dbReference type="ARBA" id="ARBA00061486"/>
    </source>
</evidence>
<comment type="caution">
    <text evidence="19">The sequence shown here is derived from an EMBL/GenBank/DDBJ whole genome shotgun (WGS) entry which is preliminary data.</text>
</comment>
<evidence type="ECO:0000256" key="17">
    <source>
        <dbReference type="SAM" id="SignalP"/>
    </source>
</evidence>
<evidence type="ECO:0000313" key="19">
    <source>
        <dbReference type="EMBL" id="KAG8516457.1"/>
    </source>
</evidence>
<dbReference type="PROSITE" id="PS50002">
    <property type="entry name" value="SH3"/>
    <property type="match status" value="1"/>
</dbReference>
<comment type="function">
    <text evidence="10">Plays a role in the transport of cargos that are too large to fit into COPII-coated vesicles and require specific mechanisms to be incorporated into membrane-bound carriers and exported from the endoplasmic reticulum. Plays a role in the secretion of lipoproteins, pre-chylomicrons and pre-VLDLs, by participating in their export from the endoplasmic reticulum. Thereby, may play a role in cholesterol and triglyceride homeostasis. Required for collagen VII (COL7A1) secretion by loading COL7A1 into transport carriers and recruiting PREB/SEC12 at the endoplasmic reticulum exit sites.</text>
</comment>
<feature type="signal peptide" evidence="17">
    <location>
        <begin position="1"/>
        <end position="18"/>
    </location>
</feature>
<dbReference type="SUPFAM" id="SSF50044">
    <property type="entry name" value="SH3-domain"/>
    <property type="match status" value="1"/>
</dbReference>
<evidence type="ECO:0000256" key="3">
    <source>
        <dbReference type="ARBA" id="ARBA00022692"/>
    </source>
</evidence>
<keyword evidence="9" id="KW-0325">Glycoprotein</keyword>
<evidence type="ECO:0000256" key="10">
    <source>
        <dbReference type="ARBA" id="ARBA00058328"/>
    </source>
</evidence>
<dbReference type="FunFam" id="2.30.30.40:FF:000142">
    <property type="entry name" value="melanoma inhibitory activity protein 2 isoform X2"/>
    <property type="match status" value="1"/>
</dbReference>
<evidence type="ECO:0000256" key="6">
    <source>
        <dbReference type="ARBA" id="ARBA00022989"/>
    </source>
</evidence>
<dbReference type="PANTHER" id="PTHR23158:SF38">
    <property type="entry name" value="MELANOMA INHIBITORY ACTIVITY PROTEIN 2"/>
    <property type="match status" value="1"/>
</dbReference>
<dbReference type="InterPro" id="IPR001452">
    <property type="entry name" value="SH3_domain"/>
</dbReference>
<keyword evidence="6" id="KW-1133">Transmembrane helix</keyword>
<keyword evidence="3" id="KW-0812">Transmembrane</keyword>
<evidence type="ECO:0000256" key="2">
    <source>
        <dbReference type="ARBA" id="ARBA00022443"/>
    </source>
</evidence>
<dbReference type="EMBL" id="JAGFMF010011679">
    <property type="protein sequence ID" value="KAG8516457.1"/>
    <property type="molecule type" value="Genomic_DNA"/>
</dbReference>
<feature type="compositionally biased region" description="Basic and acidic residues" evidence="16">
    <location>
        <begin position="270"/>
        <end position="281"/>
    </location>
</feature>
<dbReference type="GO" id="GO:0009306">
    <property type="term" value="P:protein secretion"/>
    <property type="evidence" value="ECO:0007669"/>
    <property type="project" value="TreeGrafter"/>
</dbReference>
<evidence type="ECO:0000256" key="14">
    <source>
        <dbReference type="ARBA" id="ARBA00078803"/>
    </source>
</evidence>
<dbReference type="Pfam" id="PF07653">
    <property type="entry name" value="SH3_2"/>
    <property type="match status" value="1"/>
</dbReference>
<dbReference type="GO" id="GO:0006888">
    <property type="term" value="P:endoplasmic reticulum to Golgi vesicle-mediated transport"/>
    <property type="evidence" value="ECO:0007669"/>
    <property type="project" value="TreeGrafter"/>
</dbReference>
<name>A0A8J6DNW3_GALPY</name>
<evidence type="ECO:0000256" key="5">
    <source>
        <dbReference type="ARBA" id="ARBA00022824"/>
    </source>
</evidence>
<protein>
    <recommendedName>
        <fullName evidence="13">Melanoma inhibitory activity protein 2</fullName>
    </recommendedName>
    <alternativeName>
        <fullName evidence="14">CTAGE family member 5 ER export factor</fullName>
    </alternativeName>
</protein>
<dbReference type="GO" id="GO:0035459">
    <property type="term" value="P:vesicle cargo loading"/>
    <property type="evidence" value="ECO:0007669"/>
    <property type="project" value="TreeGrafter"/>
</dbReference>
<keyword evidence="8" id="KW-0472">Membrane</keyword>
<keyword evidence="4 17" id="KW-0732">Signal</keyword>
<dbReference type="GO" id="GO:0070971">
    <property type="term" value="C:endoplasmic reticulum exit site"/>
    <property type="evidence" value="ECO:0007669"/>
    <property type="project" value="TreeGrafter"/>
</dbReference>
<dbReference type="InterPro" id="IPR036028">
    <property type="entry name" value="SH3-like_dom_sf"/>
</dbReference>
<comment type="subcellular location">
    <subcellularLocation>
        <location evidence="1">Endoplasmic reticulum membrane</location>
        <topology evidence="1">Single-pass membrane protein</topology>
    </subcellularLocation>
</comment>
<dbReference type="InterPro" id="IPR051500">
    <property type="entry name" value="cTAGE_MIA/OTOR"/>
</dbReference>
<keyword evidence="20" id="KW-1185">Reference proteome</keyword>
<sequence>VGVHRILLLVISLKCLEGTKLLSDFKQCGDLECETLISRVLALRDYRGPDCRFLNFTKGEEISVYVKLAGEREDLWAGSKEKDFGYFPRDAVQIEEVFISEEVKISTKESDFLCLFGESYTFGNEGSELDSNNDENTYSYDEYEDQISSFYASDFQTESGIYSTSESTLFEDQFPVSEVPEAVRTTTKSKDWEGEEAESVAQDPITELDQAPPSSAVPEVKTWFVFGMEQAKEQTFESVTESPHENAFQNRKIAMEDENYLEELNDGEPQTEHKQKPELESHSIPQKQTELVSESEHIHKTEATGWFGGGFTSYLGFGGEDTEVELLSQESNLPPHDAPSSTSSDEEHTVPCTETLTEKEDIITNGSSILLPSWFDFGFNMLRFAYVNEDKIKSDDEKNGGERDKDEPLPISEFDLDKEQGIKITKIMETEDQVSKENALEKTDDSDTLPYFQKFLNNFDNPWNFQNTPKETELPFSEHVLDENKVAENDETELFSVESYRTDDKKIKSGMDSDVELSNRVREEAHFETSFFKHHGEQSETSLYTKESNQVDIDRSMENNLLNNQMFSDDSSEYQILKFQWNVYDFLNSAFSLLIIVTEKR</sequence>
<evidence type="ECO:0000256" key="16">
    <source>
        <dbReference type="SAM" id="MobiDB-lite"/>
    </source>
</evidence>
<proteinExistence type="inferred from homology"/>
<evidence type="ECO:0000256" key="9">
    <source>
        <dbReference type="ARBA" id="ARBA00023180"/>
    </source>
</evidence>
<feature type="region of interest" description="Disordered" evidence="16">
    <location>
        <begin position="265"/>
        <end position="290"/>
    </location>
</feature>
<evidence type="ECO:0000256" key="4">
    <source>
        <dbReference type="ARBA" id="ARBA00022729"/>
    </source>
</evidence>
<comment type="similarity">
    <text evidence="11">Belongs to the MIA/OTOR family.</text>
</comment>
<evidence type="ECO:0000256" key="8">
    <source>
        <dbReference type="ARBA" id="ARBA00023136"/>
    </source>
</evidence>
<gene>
    <name evidence="19" type="ORF">J0S82_011873</name>
</gene>
<dbReference type="Gene3D" id="2.30.30.40">
    <property type="entry name" value="SH3 Domains"/>
    <property type="match status" value="1"/>
</dbReference>
<keyword evidence="2 15" id="KW-0728">SH3 domain</keyword>
<evidence type="ECO:0000259" key="18">
    <source>
        <dbReference type="PROSITE" id="PS50002"/>
    </source>
</evidence>
<dbReference type="Proteomes" id="UP000700334">
    <property type="component" value="Unassembled WGS sequence"/>
</dbReference>
<dbReference type="AlphaFoldDB" id="A0A8J6DNW3"/>